<evidence type="ECO:0000313" key="1">
    <source>
        <dbReference type="EMBL" id="PWN39433.1"/>
    </source>
</evidence>
<sequence length="129" mass="14342">MRTCLCISPLCFGRCSLIALRELRRLPCCCIYIHCIVGTSCAAMHACRCSISPRDKQRESRVSSLASRVSGTGVSSSHECILYHRSLLHAAQGPPSTAHIRTRADEPQRSRTYRVLLVATTNQRRAANR</sequence>
<gene>
    <name evidence="1" type="ORF">IE81DRAFT_26034</name>
</gene>
<reference evidence="1 2" key="1">
    <citation type="journal article" date="2018" name="Mol. Biol. Evol.">
        <title>Broad Genomic Sampling Reveals a Smut Pathogenic Ancestry of the Fungal Clade Ustilaginomycotina.</title>
        <authorList>
            <person name="Kijpornyongpan T."/>
            <person name="Mondo S.J."/>
            <person name="Barry K."/>
            <person name="Sandor L."/>
            <person name="Lee J."/>
            <person name="Lipzen A."/>
            <person name="Pangilinan J."/>
            <person name="LaButti K."/>
            <person name="Hainaut M."/>
            <person name="Henrissat B."/>
            <person name="Grigoriev I.V."/>
            <person name="Spatafora J.W."/>
            <person name="Aime M.C."/>
        </authorList>
    </citation>
    <scope>NUCLEOTIDE SEQUENCE [LARGE SCALE GENOMIC DNA]</scope>
    <source>
        <strain evidence="1 2">MCA 4658</strain>
    </source>
</reference>
<dbReference type="AlphaFoldDB" id="A0A316VSP4"/>
<dbReference type="Proteomes" id="UP000245783">
    <property type="component" value="Unassembled WGS sequence"/>
</dbReference>
<protein>
    <submittedName>
        <fullName evidence="1">Uncharacterized protein</fullName>
    </submittedName>
</protein>
<dbReference type="InParanoid" id="A0A316VSP4"/>
<dbReference type="GeneID" id="37033263"/>
<name>A0A316VSP4_9BASI</name>
<evidence type="ECO:0000313" key="2">
    <source>
        <dbReference type="Proteomes" id="UP000245783"/>
    </source>
</evidence>
<proteinExistence type="predicted"/>
<accession>A0A316VSP4</accession>
<organism evidence="1 2">
    <name type="scientific">Ceraceosorus guamensis</name>
    <dbReference type="NCBI Taxonomy" id="1522189"/>
    <lineage>
        <taxon>Eukaryota</taxon>
        <taxon>Fungi</taxon>
        <taxon>Dikarya</taxon>
        <taxon>Basidiomycota</taxon>
        <taxon>Ustilaginomycotina</taxon>
        <taxon>Exobasidiomycetes</taxon>
        <taxon>Ceraceosorales</taxon>
        <taxon>Ceraceosoraceae</taxon>
        <taxon>Ceraceosorus</taxon>
    </lineage>
</organism>
<dbReference type="EMBL" id="KZ819467">
    <property type="protein sequence ID" value="PWN39433.1"/>
    <property type="molecule type" value="Genomic_DNA"/>
</dbReference>
<keyword evidence="2" id="KW-1185">Reference proteome</keyword>
<dbReference type="RefSeq" id="XP_025366593.1">
    <property type="nucleotide sequence ID" value="XM_025511393.1"/>
</dbReference>